<reference evidence="2" key="1">
    <citation type="submission" date="2019-03" db="EMBL/GenBank/DDBJ databases">
        <title>Single cell metagenomics reveals metabolic interactions within the superorganism composed of flagellate Streblomastix strix and complex community of Bacteroidetes bacteria on its surface.</title>
        <authorList>
            <person name="Treitli S.C."/>
            <person name="Kolisko M."/>
            <person name="Husnik F."/>
            <person name="Keeling P."/>
            <person name="Hampl V."/>
        </authorList>
    </citation>
    <scope>NUCLEOTIDE SEQUENCE</scope>
    <source>
        <strain evidence="2">STM</strain>
    </source>
</reference>
<dbReference type="Pfam" id="PF18990">
    <property type="entry name" value="DUF5723"/>
    <property type="match status" value="1"/>
</dbReference>
<comment type="caution">
    <text evidence="2">The sequence shown here is derived from an EMBL/GenBank/DDBJ whole genome shotgun (WGS) entry which is preliminary data.</text>
</comment>
<accession>A0A5J4SD27</accession>
<name>A0A5J4SD27_9ZZZZ</name>
<dbReference type="Gene3D" id="2.40.160.60">
    <property type="entry name" value="Outer membrane protein transport protein (OMPP1/FadL/TodX)"/>
    <property type="match status" value="1"/>
</dbReference>
<feature type="domain" description="DUF5723" evidence="1">
    <location>
        <begin position="42"/>
        <end position="436"/>
    </location>
</feature>
<dbReference type="InterPro" id="IPR043781">
    <property type="entry name" value="DUF5723"/>
</dbReference>
<protein>
    <recommendedName>
        <fullName evidence="1">DUF5723 domain-containing protein</fullName>
    </recommendedName>
</protein>
<dbReference type="EMBL" id="SNRY01000274">
    <property type="protein sequence ID" value="KAA6343355.1"/>
    <property type="molecule type" value="Genomic_DNA"/>
</dbReference>
<evidence type="ECO:0000313" key="2">
    <source>
        <dbReference type="EMBL" id="KAA6343355.1"/>
    </source>
</evidence>
<dbReference type="AlphaFoldDB" id="A0A5J4SD27"/>
<proteinExistence type="predicted"/>
<sequence>MKFIIKSIITVLLVLFATNTSAQVLRSSYFLEEISLRHQMNPAFQSENNYISIPLIGNTVVDIQGNVGLSNFIYEIDNSNYELTTFLHPSVSRNTFLNKLHDNNRLNIGLNLTLLSVGFHAWNGFNTVELGVKSNTSLNIPYALFDFMKTGMSDGKQEYNIKDLGLRSNNYAELAFGHARTVNDKLQVGAKFKILLGGAGVNAQIDDMYVKMSKDEWEIKMHGEMDASLKGGTFKTRKSSDNTRNLINGFDINSPRIGGFGTGIDLGAIYKLREDITLSAAVLDFGFISWNNALRGYNDGIPFKFDGFESLVIESEFSSSKTILREQLDDVIDDAKDMLMFYDKGETGGRTTMLATTVNLGAEYVFPYYDKMTFGLLSSTRINGIYTWSEARLSANVSPLRWFNTALSYGLSNYGSSLGWALNFHPANFNAYFGFDYLATTLTPQFLPVNKPNFVTNIGFNVTF</sequence>
<gene>
    <name evidence="2" type="ORF">EZS27_008946</name>
</gene>
<evidence type="ECO:0000259" key="1">
    <source>
        <dbReference type="Pfam" id="PF18990"/>
    </source>
</evidence>
<organism evidence="2">
    <name type="scientific">termite gut metagenome</name>
    <dbReference type="NCBI Taxonomy" id="433724"/>
    <lineage>
        <taxon>unclassified sequences</taxon>
        <taxon>metagenomes</taxon>
        <taxon>organismal metagenomes</taxon>
    </lineage>
</organism>